<feature type="non-terminal residue" evidence="1">
    <location>
        <position position="55"/>
    </location>
</feature>
<proteinExistence type="predicted"/>
<gene>
    <name evidence="1" type="ORF">M9458_015508</name>
</gene>
<accession>A0ABD0QQD7</accession>
<name>A0ABD0QQD7_CIRMR</name>
<dbReference type="Proteomes" id="UP001529510">
    <property type="component" value="Unassembled WGS sequence"/>
</dbReference>
<protein>
    <submittedName>
        <fullName evidence="1">Uncharacterized protein</fullName>
    </submittedName>
</protein>
<evidence type="ECO:0000313" key="1">
    <source>
        <dbReference type="EMBL" id="KAL0188409.1"/>
    </source>
</evidence>
<evidence type="ECO:0000313" key="2">
    <source>
        <dbReference type="Proteomes" id="UP001529510"/>
    </source>
</evidence>
<sequence>MDPDNILRKWKKVTCYLGQADVTLSIKYMPHPLEPPSTTPLVQEPVFCVPIEQVA</sequence>
<comment type="caution">
    <text evidence="1">The sequence shown here is derived from an EMBL/GenBank/DDBJ whole genome shotgun (WGS) entry which is preliminary data.</text>
</comment>
<organism evidence="1 2">
    <name type="scientific">Cirrhinus mrigala</name>
    <name type="common">Mrigala</name>
    <dbReference type="NCBI Taxonomy" id="683832"/>
    <lineage>
        <taxon>Eukaryota</taxon>
        <taxon>Metazoa</taxon>
        <taxon>Chordata</taxon>
        <taxon>Craniata</taxon>
        <taxon>Vertebrata</taxon>
        <taxon>Euteleostomi</taxon>
        <taxon>Actinopterygii</taxon>
        <taxon>Neopterygii</taxon>
        <taxon>Teleostei</taxon>
        <taxon>Ostariophysi</taxon>
        <taxon>Cypriniformes</taxon>
        <taxon>Cyprinidae</taxon>
        <taxon>Labeoninae</taxon>
        <taxon>Labeonini</taxon>
        <taxon>Cirrhinus</taxon>
    </lineage>
</organism>
<reference evidence="1 2" key="1">
    <citation type="submission" date="2024-05" db="EMBL/GenBank/DDBJ databases">
        <title>Genome sequencing and assembly of Indian major carp, Cirrhinus mrigala (Hamilton, 1822).</title>
        <authorList>
            <person name="Mohindra V."/>
            <person name="Chowdhury L.M."/>
            <person name="Lal K."/>
            <person name="Jena J.K."/>
        </authorList>
    </citation>
    <scope>NUCLEOTIDE SEQUENCE [LARGE SCALE GENOMIC DNA]</scope>
    <source>
        <strain evidence="1">CM1030</strain>
        <tissue evidence="1">Blood</tissue>
    </source>
</reference>
<dbReference type="EMBL" id="JAMKFB020000007">
    <property type="protein sequence ID" value="KAL0188409.1"/>
    <property type="molecule type" value="Genomic_DNA"/>
</dbReference>
<dbReference type="AlphaFoldDB" id="A0ABD0QQD7"/>
<keyword evidence="2" id="KW-1185">Reference proteome</keyword>